<dbReference type="GO" id="GO:0061630">
    <property type="term" value="F:ubiquitin protein ligase activity"/>
    <property type="evidence" value="ECO:0007669"/>
    <property type="project" value="InterPro"/>
</dbReference>
<evidence type="ECO:0000256" key="2">
    <source>
        <dbReference type="ARBA" id="ARBA00022771"/>
    </source>
</evidence>
<organism evidence="8 9">
    <name type="scientific">Peltaster fructicola</name>
    <dbReference type="NCBI Taxonomy" id="286661"/>
    <lineage>
        <taxon>Eukaryota</taxon>
        <taxon>Fungi</taxon>
        <taxon>Dikarya</taxon>
        <taxon>Ascomycota</taxon>
        <taxon>Pezizomycotina</taxon>
        <taxon>Dothideomycetes</taxon>
        <taxon>Dothideomycetes incertae sedis</taxon>
        <taxon>Peltaster</taxon>
    </lineage>
</organism>
<evidence type="ECO:0000313" key="9">
    <source>
        <dbReference type="Proteomes" id="UP000503462"/>
    </source>
</evidence>
<dbReference type="GO" id="GO:0008270">
    <property type="term" value="F:zinc ion binding"/>
    <property type="evidence" value="ECO:0007669"/>
    <property type="project" value="UniProtKB-KW"/>
</dbReference>
<dbReference type="InterPro" id="IPR013083">
    <property type="entry name" value="Znf_RING/FYVE/PHD"/>
</dbReference>
<dbReference type="PIRSF" id="PIRSF023577">
    <property type="entry name" value="ENOS_interacting"/>
    <property type="match status" value="1"/>
</dbReference>
<feature type="compositionally biased region" description="Basic and acidic residues" evidence="6">
    <location>
        <begin position="129"/>
        <end position="145"/>
    </location>
</feature>
<dbReference type="FunFam" id="3.30.40.10:FF:000673">
    <property type="entry name" value="RING finger domain protein, putative"/>
    <property type="match status" value="1"/>
</dbReference>
<dbReference type="EMBL" id="CP051142">
    <property type="protein sequence ID" value="QIX00516.1"/>
    <property type="molecule type" value="Genomic_DNA"/>
</dbReference>
<evidence type="ECO:0000256" key="1">
    <source>
        <dbReference type="ARBA" id="ARBA00022723"/>
    </source>
</evidence>
<evidence type="ECO:0000256" key="5">
    <source>
        <dbReference type="PROSITE-ProRule" id="PRU00175"/>
    </source>
</evidence>
<dbReference type="InterPro" id="IPR011011">
    <property type="entry name" value="Znf_FYVE_PHD"/>
</dbReference>
<comment type="subcellular location">
    <subcellularLocation>
        <location evidence="4">Nucleus</location>
    </subcellularLocation>
</comment>
<dbReference type="GO" id="GO:0005634">
    <property type="term" value="C:nucleus"/>
    <property type="evidence" value="ECO:0007669"/>
    <property type="project" value="UniProtKB-SubCell"/>
</dbReference>
<proteinExistence type="inferred from homology"/>
<keyword evidence="1" id="KW-0479">Metal-binding</keyword>
<keyword evidence="9" id="KW-1185">Reference proteome</keyword>
<keyword evidence="4" id="KW-0539">Nucleus</keyword>
<dbReference type="SUPFAM" id="SSF57850">
    <property type="entry name" value="RING/U-box"/>
    <property type="match status" value="1"/>
</dbReference>
<protein>
    <recommendedName>
        <fullName evidence="7">RING-type domain-containing protein</fullName>
    </recommendedName>
</protein>
<dbReference type="SMART" id="SM00184">
    <property type="entry name" value="RING"/>
    <property type="match status" value="2"/>
</dbReference>
<evidence type="ECO:0000256" key="3">
    <source>
        <dbReference type="ARBA" id="ARBA00022833"/>
    </source>
</evidence>
<comment type="similarity">
    <text evidence="4">Belongs to the NOSIP family.</text>
</comment>
<dbReference type="PANTHER" id="PTHR13063:SF10">
    <property type="entry name" value="NITRIC OXIDE SYNTHASE-INTERACTING PROTEIN"/>
    <property type="match status" value="1"/>
</dbReference>
<dbReference type="AlphaFoldDB" id="A0A6H0Y0Q9"/>
<dbReference type="PROSITE" id="PS50089">
    <property type="entry name" value="ZF_RING_2"/>
    <property type="match status" value="1"/>
</dbReference>
<accession>A0A6H0Y0Q9</accession>
<feature type="region of interest" description="Disordered" evidence="6">
    <location>
        <begin position="87"/>
        <end position="172"/>
    </location>
</feature>
<dbReference type="OrthoDB" id="116827at2759"/>
<feature type="compositionally biased region" description="Basic and acidic residues" evidence="6">
    <location>
        <begin position="87"/>
        <end position="100"/>
    </location>
</feature>
<gene>
    <name evidence="8" type="ORF">AMS68_006033</name>
</gene>
<dbReference type="InterPro" id="IPR016818">
    <property type="entry name" value="NOSIP"/>
</dbReference>
<evidence type="ECO:0000256" key="6">
    <source>
        <dbReference type="SAM" id="MobiDB-lite"/>
    </source>
</evidence>
<feature type="domain" description="RING-type" evidence="7">
    <location>
        <begin position="205"/>
        <end position="259"/>
    </location>
</feature>
<evidence type="ECO:0000313" key="8">
    <source>
        <dbReference type="EMBL" id="QIX00516.1"/>
    </source>
</evidence>
<reference evidence="8 9" key="1">
    <citation type="journal article" date="2016" name="Sci. Rep.">
        <title>Peltaster fructicola genome reveals evolution from an invasive phytopathogen to an ectophytic parasite.</title>
        <authorList>
            <person name="Xu C."/>
            <person name="Chen H."/>
            <person name="Gleason M.L."/>
            <person name="Xu J.R."/>
            <person name="Liu H."/>
            <person name="Zhang R."/>
            <person name="Sun G."/>
        </authorList>
    </citation>
    <scope>NUCLEOTIDE SEQUENCE [LARGE SCALE GENOMIC DNA]</scope>
    <source>
        <strain evidence="8 9">LNHT1506</strain>
    </source>
</reference>
<dbReference type="PANTHER" id="PTHR13063">
    <property type="entry name" value="ENOS INTERACTING PROTEIN"/>
    <property type="match status" value="1"/>
</dbReference>
<dbReference type="Pfam" id="PF13445">
    <property type="entry name" value="zf-RING_UBOX"/>
    <property type="match status" value="2"/>
</dbReference>
<dbReference type="SUPFAM" id="SSF57903">
    <property type="entry name" value="FYVE/PHD zinc finger"/>
    <property type="match status" value="1"/>
</dbReference>
<dbReference type="InterPro" id="IPR001841">
    <property type="entry name" value="Znf_RING"/>
</dbReference>
<sequence length="305" mass="33764">MSHSKRNSTRAFFTPHERAELKGRWGTNSTRLTRDSFLPFGSCNLCLLQARDPVSCSTGGHLFCRECALSNLLAQNKDIKRLKKEATRKKAEEDDERQLADAEAQAKALASFERTQAGEDVPSGQKRKRQDEAGEDRESKRKGEDSSFWIPSQTQGAKHENTKTLKQTPLCPVNTKPHDFSLKGLVTVKFNEPQSTDDQNKSRICPSCDKTLSNSTKAMLAIPCGHVMCKSCSDKFQKPPDKSAHDQDTDEPARCYVCQGDLTPSTEKSESKIGRGLIELRSDGTGFAGGGENMVKREGLAFQFG</sequence>
<keyword evidence="2 5" id="KW-0863">Zinc-finger</keyword>
<dbReference type="InterPro" id="IPR027370">
    <property type="entry name" value="Znf-RING_euk"/>
</dbReference>
<dbReference type="Proteomes" id="UP000503462">
    <property type="component" value="Chromosome 4"/>
</dbReference>
<evidence type="ECO:0000259" key="7">
    <source>
        <dbReference type="PROSITE" id="PS50089"/>
    </source>
</evidence>
<dbReference type="Gene3D" id="3.30.40.10">
    <property type="entry name" value="Zinc/RING finger domain, C3HC4 (zinc finger)"/>
    <property type="match status" value="2"/>
</dbReference>
<evidence type="ECO:0000256" key="4">
    <source>
        <dbReference type="PIRNR" id="PIRNR023577"/>
    </source>
</evidence>
<feature type="compositionally biased region" description="Low complexity" evidence="6">
    <location>
        <begin position="101"/>
        <end position="110"/>
    </location>
</feature>
<keyword evidence="3" id="KW-0862">Zinc</keyword>
<name>A0A6H0Y0Q9_9PEZI</name>